<dbReference type="EMBL" id="GEBQ01022174">
    <property type="protein sequence ID" value="JAT17803.1"/>
    <property type="molecule type" value="Transcribed_RNA"/>
</dbReference>
<keyword evidence="1" id="KW-0732">Signal</keyword>
<feature type="chain" id="PRO_5013289141" evidence="1">
    <location>
        <begin position="16"/>
        <end position="108"/>
    </location>
</feature>
<feature type="non-terminal residue" evidence="2">
    <location>
        <position position="1"/>
    </location>
</feature>
<evidence type="ECO:0000256" key="1">
    <source>
        <dbReference type="SAM" id="SignalP"/>
    </source>
</evidence>
<accession>A0A1B6L259</accession>
<dbReference type="AlphaFoldDB" id="A0A1B6L259"/>
<gene>
    <name evidence="2" type="ORF">g.50956</name>
</gene>
<proteinExistence type="predicted"/>
<organism evidence="2">
    <name type="scientific">Graphocephala atropunctata</name>
    <dbReference type="NCBI Taxonomy" id="36148"/>
    <lineage>
        <taxon>Eukaryota</taxon>
        <taxon>Metazoa</taxon>
        <taxon>Ecdysozoa</taxon>
        <taxon>Arthropoda</taxon>
        <taxon>Hexapoda</taxon>
        <taxon>Insecta</taxon>
        <taxon>Pterygota</taxon>
        <taxon>Neoptera</taxon>
        <taxon>Paraneoptera</taxon>
        <taxon>Hemiptera</taxon>
        <taxon>Auchenorrhyncha</taxon>
        <taxon>Membracoidea</taxon>
        <taxon>Cicadellidae</taxon>
        <taxon>Cicadellinae</taxon>
        <taxon>Cicadellini</taxon>
        <taxon>Graphocephala</taxon>
    </lineage>
</organism>
<feature type="signal peptide" evidence="1">
    <location>
        <begin position="1"/>
        <end position="15"/>
    </location>
</feature>
<protein>
    <submittedName>
        <fullName evidence="2">Uncharacterized protein</fullName>
    </submittedName>
</protein>
<sequence>FHLILLSIILASTTASVIPSYGYGTGWGDYGHHHHLPVATSYSSVWKVDHSVPVVVKPVVAPVVKTYPAYGFAAWDHDHLHHHHHDHLPYGYGHDHLHHPHFDHYDHY</sequence>
<evidence type="ECO:0000313" key="2">
    <source>
        <dbReference type="EMBL" id="JAT17803.1"/>
    </source>
</evidence>
<name>A0A1B6L259_9HEMI</name>
<reference evidence="2" key="1">
    <citation type="submission" date="2015-11" db="EMBL/GenBank/DDBJ databases">
        <title>De novo transcriptome assembly of four potential Pierce s Disease insect vectors from Arizona vineyards.</title>
        <authorList>
            <person name="Tassone E.E."/>
        </authorList>
    </citation>
    <scope>NUCLEOTIDE SEQUENCE</scope>
</reference>